<organism evidence="1 2">
    <name type="scientific">Caloramator proteoclasticus DSM 10124</name>
    <dbReference type="NCBI Taxonomy" id="1121262"/>
    <lineage>
        <taxon>Bacteria</taxon>
        <taxon>Bacillati</taxon>
        <taxon>Bacillota</taxon>
        <taxon>Clostridia</taxon>
        <taxon>Eubacteriales</taxon>
        <taxon>Clostridiaceae</taxon>
        <taxon>Caloramator</taxon>
    </lineage>
</organism>
<reference evidence="2" key="1">
    <citation type="submission" date="2016-11" db="EMBL/GenBank/DDBJ databases">
        <authorList>
            <person name="Varghese N."/>
            <person name="Submissions S."/>
        </authorList>
    </citation>
    <scope>NUCLEOTIDE SEQUENCE [LARGE SCALE GENOMIC DNA]</scope>
    <source>
        <strain evidence="2">DSM 10124</strain>
    </source>
</reference>
<name>A0A1M5C0I8_9CLOT</name>
<accession>A0A1M5C0I8</accession>
<keyword evidence="2" id="KW-1185">Reference proteome</keyword>
<evidence type="ECO:0000313" key="1">
    <source>
        <dbReference type="EMBL" id="SHF48304.1"/>
    </source>
</evidence>
<dbReference type="AlphaFoldDB" id="A0A1M5C0I8"/>
<sequence length="61" mass="6950">LEDEITIELVKQIPSLVSEFMKDDVRIVFLETAFSGKDSLKLNTVQTLKQLGIKEENIRSV</sequence>
<proteinExistence type="predicted"/>
<dbReference type="EMBL" id="FQVG01000090">
    <property type="protein sequence ID" value="SHF48304.1"/>
    <property type="molecule type" value="Genomic_DNA"/>
</dbReference>
<gene>
    <name evidence="1" type="ORF">SAMN02746091_02623</name>
</gene>
<evidence type="ECO:0000313" key="2">
    <source>
        <dbReference type="Proteomes" id="UP000184423"/>
    </source>
</evidence>
<dbReference type="RefSeq" id="WP_159431479.1">
    <property type="nucleotide sequence ID" value="NZ_FQVG01000090.1"/>
</dbReference>
<dbReference type="Proteomes" id="UP000184423">
    <property type="component" value="Unassembled WGS sequence"/>
</dbReference>
<feature type="non-terminal residue" evidence="1">
    <location>
        <position position="1"/>
    </location>
</feature>
<protein>
    <submittedName>
        <fullName evidence="1">Uncharacterized protein</fullName>
    </submittedName>
</protein>